<accession>A0A6N2YXJ9</accession>
<organism evidence="3">
    <name type="scientific">Collinsella intestinalis</name>
    <dbReference type="NCBI Taxonomy" id="147207"/>
    <lineage>
        <taxon>Bacteria</taxon>
        <taxon>Bacillati</taxon>
        <taxon>Actinomycetota</taxon>
        <taxon>Coriobacteriia</taxon>
        <taxon>Coriobacteriales</taxon>
        <taxon>Coriobacteriaceae</taxon>
        <taxon>Collinsella</taxon>
    </lineage>
</organism>
<evidence type="ECO:0000256" key="1">
    <source>
        <dbReference type="SAM" id="Phobius"/>
    </source>
</evidence>
<gene>
    <name evidence="3" type="ORF">CILFYP54_01324</name>
</gene>
<keyword evidence="1" id="KW-0812">Transmembrane</keyword>
<keyword evidence="1" id="KW-1133">Transmembrane helix</keyword>
<dbReference type="AlphaFoldDB" id="A0A6N2YXJ9"/>
<feature type="transmembrane region" description="Helical" evidence="1">
    <location>
        <begin position="20"/>
        <end position="41"/>
    </location>
</feature>
<keyword evidence="1" id="KW-0472">Membrane</keyword>
<sequence length="158" mass="16571">MNPVGRRSTRCLDAQAAIEFVLVLPILLMLMAFAVDIANLWNSRSQIESVSAEGARMLSADPTMTDVELADELAASSGLGDSIRVSVSRRNLPDKSVTLKSAGKTAEAKYTRQSATVTVSADVPTLMPLADMGVDAAASGAVRITSTSSTILSTLGRK</sequence>
<evidence type="ECO:0000313" key="3">
    <source>
        <dbReference type="EMBL" id="VYT70597.1"/>
    </source>
</evidence>
<protein>
    <submittedName>
        <fullName evidence="3">TadE-like protein</fullName>
    </submittedName>
</protein>
<dbReference type="EMBL" id="CACRTN010000009">
    <property type="protein sequence ID" value="VYT70597.1"/>
    <property type="molecule type" value="Genomic_DNA"/>
</dbReference>
<dbReference type="RefSeq" id="WP_156848171.1">
    <property type="nucleotide sequence ID" value="NZ_CACRTN010000009.1"/>
</dbReference>
<evidence type="ECO:0000259" key="2">
    <source>
        <dbReference type="Pfam" id="PF07811"/>
    </source>
</evidence>
<feature type="domain" description="TadE-like" evidence="2">
    <location>
        <begin position="15"/>
        <end position="56"/>
    </location>
</feature>
<reference evidence="3" key="1">
    <citation type="submission" date="2019-11" db="EMBL/GenBank/DDBJ databases">
        <authorList>
            <person name="Feng L."/>
        </authorList>
    </citation>
    <scope>NUCLEOTIDE SEQUENCE</scope>
    <source>
        <strain evidence="3">CintestinalisLFYP54</strain>
    </source>
</reference>
<dbReference type="Pfam" id="PF07811">
    <property type="entry name" value="TadE"/>
    <property type="match status" value="1"/>
</dbReference>
<dbReference type="InterPro" id="IPR012495">
    <property type="entry name" value="TadE-like_dom"/>
</dbReference>
<proteinExistence type="predicted"/>
<name>A0A6N2YXJ9_9ACTN</name>